<dbReference type="PANTHER" id="PTHR43794">
    <property type="entry name" value="AMINOHYDROLASE SSNA-RELATED"/>
    <property type="match status" value="1"/>
</dbReference>
<dbReference type="GO" id="GO:0016787">
    <property type="term" value="F:hydrolase activity"/>
    <property type="evidence" value="ECO:0007669"/>
    <property type="project" value="UniProtKB-KW"/>
</dbReference>
<dbReference type="EMBL" id="CP045483">
    <property type="protein sequence ID" value="QGR18958.1"/>
    <property type="molecule type" value="Genomic_DNA"/>
</dbReference>
<keyword evidence="2" id="KW-0378">Hydrolase</keyword>
<dbReference type="AlphaFoldDB" id="A0A650CMG3"/>
<dbReference type="InterPro" id="IPR032466">
    <property type="entry name" value="Metal_Hydrolase"/>
</dbReference>
<proteinExistence type="predicted"/>
<dbReference type="InterPro" id="IPR050287">
    <property type="entry name" value="MTA/SAH_deaminase"/>
</dbReference>
<dbReference type="RefSeq" id="WP_156005187.1">
    <property type="nucleotide sequence ID" value="NZ_CP045483.1"/>
</dbReference>
<dbReference type="Gene3D" id="3.20.20.140">
    <property type="entry name" value="Metal-dependent hydrolases"/>
    <property type="match status" value="1"/>
</dbReference>
<keyword evidence="3" id="KW-1185">Reference proteome</keyword>
<gene>
    <name evidence="2" type="ORF">D1868_02450</name>
</gene>
<evidence type="ECO:0000313" key="2">
    <source>
        <dbReference type="EMBL" id="QGR18958.1"/>
    </source>
</evidence>
<organism evidence="2 3">
    <name type="scientific">Stygiolobus azoricus</name>
    <dbReference type="NCBI Taxonomy" id="41675"/>
    <lineage>
        <taxon>Archaea</taxon>
        <taxon>Thermoproteota</taxon>
        <taxon>Thermoprotei</taxon>
        <taxon>Sulfolobales</taxon>
        <taxon>Sulfolobaceae</taxon>
        <taxon>Stygiolobus</taxon>
    </lineage>
</organism>
<dbReference type="InterPro" id="IPR006680">
    <property type="entry name" value="Amidohydro-rel"/>
</dbReference>
<dbReference type="OrthoDB" id="42910at2157"/>
<sequence>MENNRINLGGALLGEELDYVEKINIEFDENTGRITHIGKGYDYKGKDLRGYVAIPPLVNAHAHTADFAFPEVEITKSLKELVGDPKSVKYEYFKKYRNKIVERIAQFLKYSKSLGIFTIVDFREESIEGIKIALEADKIVGEVNHILLGRLDVFSEEELIKLHSISHGYGLPSVSSNSKDELAKISTVFSDKIRAAHVSETKRHYLRDDLEYLLSYYKPTLLIHGTNLNEPDFELISNIPLVVCPRSNLWFSAGIPRIADAIEKDVKLLFGTDNGAWIDYNLWKDLELAYLLSRVQRPLTDFSKEILKGATTTAYKIFNLNYGIEEGKTFLLVLLKKDELSWAHNIYSAVVKRGSNLVSHSLGATQNLK</sequence>
<dbReference type="PANTHER" id="PTHR43794:SF5">
    <property type="entry name" value="CHLOROHYDROLASE FAMILY PROTEIN"/>
    <property type="match status" value="1"/>
</dbReference>
<protein>
    <submittedName>
        <fullName evidence="2">Amidohydrolase family protein</fullName>
    </submittedName>
</protein>
<evidence type="ECO:0000313" key="3">
    <source>
        <dbReference type="Proteomes" id="UP000423396"/>
    </source>
</evidence>
<reference evidence="2 3" key="1">
    <citation type="submission" date="2019-10" db="EMBL/GenBank/DDBJ databases">
        <title>Genome Sequences from Six Type Strain Members of the Archaeal Family Sulfolobaceae: Acidianus ambivalens, Acidianus infernus, Metallosphaera prunae, Stygiolobus azoricus, Sulfolobus metallicus, and Sulfurisphaera ohwakuensis.</title>
        <authorList>
            <person name="Counts J.A."/>
            <person name="Kelly R.M."/>
        </authorList>
    </citation>
    <scope>NUCLEOTIDE SEQUENCE [LARGE SCALE GENOMIC DNA]</scope>
    <source>
        <strain evidence="2 3">FC6</strain>
    </source>
</reference>
<name>A0A650CMG3_9CREN</name>
<dbReference type="KEGG" id="sazo:D1868_02450"/>
<dbReference type="SUPFAM" id="SSF51556">
    <property type="entry name" value="Metallo-dependent hydrolases"/>
    <property type="match status" value="1"/>
</dbReference>
<feature type="domain" description="Amidohydrolase-related" evidence="1">
    <location>
        <begin position="54"/>
        <end position="339"/>
    </location>
</feature>
<dbReference type="Pfam" id="PF01979">
    <property type="entry name" value="Amidohydro_1"/>
    <property type="match status" value="1"/>
</dbReference>
<dbReference type="GeneID" id="42797897"/>
<evidence type="ECO:0000259" key="1">
    <source>
        <dbReference type="Pfam" id="PF01979"/>
    </source>
</evidence>
<dbReference type="Proteomes" id="UP000423396">
    <property type="component" value="Chromosome"/>
</dbReference>
<accession>A0A650CMG3</accession>